<dbReference type="InterPro" id="IPR036388">
    <property type="entry name" value="WH-like_DNA-bd_sf"/>
</dbReference>
<reference evidence="5 6" key="1">
    <citation type="submission" date="2018-04" db="EMBL/GenBank/DDBJ databases">
        <title>Genomic Encyclopedia of Archaeal and Bacterial Type Strains, Phase II (KMG-II): from individual species to whole genera.</title>
        <authorList>
            <person name="Goeker M."/>
        </authorList>
    </citation>
    <scope>NUCLEOTIDE SEQUENCE [LARGE SCALE GENOMIC DNA]</scope>
    <source>
        <strain evidence="5 6">DSM 23382</strain>
    </source>
</reference>
<accession>A0A2T5VI76</accession>
<keyword evidence="3" id="KW-0804">Transcription</keyword>
<dbReference type="GO" id="GO:0003700">
    <property type="term" value="F:DNA-binding transcription factor activity"/>
    <property type="evidence" value="ECO:0007669"/>
    <property type="project" value="InterPro"/>
</dbReference>
<dbReference type="Proteomes" id="UP000244081">
    <property type="component" value="Unassembled WGS sequence"/>
</dbReference>
<dbReference type="PRINTS" id="PR00598">
    <property type="entry name" value="HTHMARR"/>
</dbReference>
<dbReference type="Gene3D" id="1.10.10.10">
    <property type="entry name" value="Winged helix-like DNA-binding domain superfamily/Winged helix DNA-binding domain"/>
    <property type="match status" value="1"/>
</dbReference>
<dbReference type="EMBL" id="QAYG01000001">
    <property type="protein sequence ID" value="PTW63454.1"/>
    <property type="molecule type" value="Genomic_DNA"/>
</dbReference>
<sequence length="159" mass="17340">MTSVPPERTISFLLTDLARLARRHFADGLADAGLGLTLGEARTLAIARRLPDRRQTALAEYLGVEPMTLVGFLDRLEAAGLVERVPDPCDRRAKLVRPTEKAAPAIRVFDEVVARIRETAFAGFCDEDIERTFTLLQALRVNLGAEAPEAGADVNQGSK</sequence>
<organism evidence="5 6">
    <name type="scientific">Breoghania corrubedonensis</name>
    <dbReference type="NCBI Taxonomy" id="665038"/>
    <lineage>
        <taxon>Bacteria</taxon>
        <taxon>Pseudomonadati</taxon>
        <taxon>Pseudomonadota</taxon>
        <taxon>Alphaproteobacteria</taxon>
        <taxon>Hyphomicrobiales</taxon>
        <taxon>Stappiaceae</taxon>
        <taxon>Breoghania</taxon>
    </lineage>
</organism>
<evidence type="ECO:0000256" key="1">
    <source>
        <dbReference type="ARBA" id="ARBA00023015"/>
    </source>
</evidence>
<keyword evidence="2 5" id="KW-0238">DNA-binding</keyword>
<keyword evidence="1" id="KW-0805">Transcription regulation</keyword>
<evidence type="ECO:0000256" key="3">
    <source>
        <dbReference type="ARBA" id="ARBA00023163"/>
    </source>
</evidence>
<protein>
    <submittedName>
        <fullName evidence="5">DNA-binding MarR family transcriptional regulator</fullName>
    </submittedName>
</protein>
<dbReference type="PROSITE" id="PS01117">
    <property type="entry name" value="HTH_MARR_1"/>
    <property type="match status" value="1"/>
</dbReference>
<dbReference type="InterPro" id="IPR039422">
    <property type="entry name" value="MarR/SlyA-like"/>
</dbReference>
<dbReference type="Pfam" id="PF01047">
    <property type="entry name" value="MarR"/>
    <property type="match status" value="1"/>
</dbReference>
<feature type="domain" description="HTH marR-type" evidence="4">
    <location>
        <begin position="10"/>
        <end position="141"/>
    </location>
</feature>
<dbReference type="InterPro" id="IPR036390">
    <property type="entry name" value="WH_DNA-bd_sf"/>
</dbReference>
<dbReference type="GO" id="GO:0006950">
    <property type="term" value="P:response to stress"/>
    <property type="evidence" value="ECO:0007669"/>
    <property type="project" value="TreeGrafter"/>
</dbReference>
<evidence type="ECO:0000256" key="2">
    <source>
        <dbReference type="ARBA" id="ARBA00023125"/>
    </source>
</evidence>
<dbReference type="GO" id="GO:0003677">
    <property type="term" value="F:DNA binding"/>
    <property type="evidence" value="ECO:0007669"/>
    <property type="project" value="UniProtKB-KW"/>
</dbReference>
<dbReference type="SUPFAM" id="SSF46785">
    <property type="entry name" value="Winged helix' DNA-binding domain"/>
    <property type="match status" value="1"/>
</dbReference>
<evidence type="ECO:0000313" key="6">
    <source>
        <dbReference type="Proteomes" id="UP000244081"/>
    </source>
</evidence>
<dbReference type="InterPro" id="IPR000835">
    <property type="entry name" value="HTH_MarR-typ"/>
</dbReference>
<dbReference type="PANTHER" id="PTHR33164:SF64">
    <property type="entry name" value="TRANSCRIPTIONAL REGULATOR SLYA"/>
    <property type="match status" value="1"/>
</dbReference>
<dbReference type="PANTHER" id="PTHR33164">
    <property type="entry name" value="TRANSCRIPTIONAL REGULATOR, MARR FAMILY"/>
    <property type="match status" value="1"/>
</dbReference>
<proteinExistence type="predicted"/>
<evidence type="ECO:0000259" key="4">
    <source>
        <dbReference type="PROSITE" id="PS50995"/>
    </source>
</evidence>
<dbReference type="InterPro" id="IPR023187">
    <property type="entry name" value="Tscrpt_reg_MarR-type_CS"/>
</dbReference>
<comment type="caution">
    <text evidence="5">The sequence shown here is derived from an EMBL/GenBank/DDBJ whole genome shotgun (WGS) entry which is preliminary data.</text>
</comment>
<keyword evidence="6" id="KW-1185">Reference proteome</keyword>
<dbReference type="OrthoDB" id="582199at2"/>
<gene>
    <name evidence="5" type="ORF">C8N35_1011508</name>
</gene>
<dbReference type="SMART" id="SM00347">
    <property type="entry name" value="HTH_MARR"/>
    <property type="match status" value="1"/>
</dbReference>
<dbReference type="PROSITE" id="PS50995">
    <property type="entry name" value="HTH_MARR_2"/>
    <property type="match status" value="1"/>
</dbReference>
<name>A0A2T5VI76_9HYPH</name>
<dbReference type="RefSeq" id="WP_107988881.1">
    <property type="nucleotide sequence ID" value="NZ_QAYG01000001.1"/>
</dbReference>
<evidence type="ECO:0000313" key="5">
    <source>
        <dbReference type="EMBL" id="PTW63454.1"/>
    </source>
</evidence>
<dbReference type="AlphaFoldDB" id="A0A2T5VI76"/>